<feature type="transmembrane region" description="Helical" evidence="1">
    <location>
        <begin position="65"/>
        <end position="82"/>
    </location>
</feature>
<name>X0VUM7_9ZZZZ</name>
<dbReference type="AlphaFoldDB" id="X0VUM7"/>
<feature type="non-terminal residue" evidence="2">
    <location>
        <position position="129"/>
    </location>
</feature>
<reference evidence="2" key="1">
    <citation type="journal article" date="2014" name="Front. Microbiol.">
        <title>High frequency of phylogenetically diverse reductive dehalogenase-homologous genes in deep subseafloor sedimentary metagenomes.</title>
        <authorList>
            <person name="Kawai M."/>
            <person name="Futagami T."/>
            <person name="Toyoda A."/>
            <person name="Takaki Y."/>
            <person name="Nishi S."/>
            <person name="Hori S."/>
            <person name="Arai W."/>
            <person name="Tsubouchi T."/>
            <person name="Morono Y."/>
            <person name="Uchiyama I."/>
            <person name="Ito T."/>
            <person name="Fujiyama A."/>
            <person name="Inagaki F."/>
            <person name="Takami H."/>
        </authorList>
    </citation>
    <scope>NUCLEOTIDE SEQUENCE</scope>
    <source>
        <strain evidence="2">Expedition CK06-06</strain>
    </source>
</reference>
<keyword evidence="1" id="KW-0812">Transmembrane</keyword>
<dbReference type="EMBL" id="BARS01033092">
    <property type="protein sequence ID" value="GAG21955.1"/>
    <property type="molecule type" value="Genomic_DNA"/>
</dbReference>
<gene>
    <name evidence="2" type="ORF">S01H1_51284</name>
</gene>
<feature type="transmembrane region" description="Helical" evidence="1">
    <location>
        <begin position="12"/>
        <end position="34"/>
    </location>
</feature>
<proteinExistence type="predicted"/>
<organism evidence="2">
    <name type="scientific">marine sediment metagenome</name>
    <dbReference type="NCBI Taxonomy" id="412755"/>
    <lineage>
        <taxon>unclassified sequences</taxon>
        <taxon>metagenomes</taxon>
        <taxon>ecological metagenomes</taxon>
    </lineage>
</organism>
<evidence type="ECO:0000256" key="1">
    <source>
        <dbReference type="SAM" id="Phobius"/>
    </source>
</evidence>
<feature type="transmembrane region" description="Helical" evidence="1">
    <location>
        <begin position="40"/>
        <end position="58"/>
    </location>
</feature>
<keyword evidence="1" id="KW-0472">Membrane</keyword>
<keyword evidence="1" id="KW-1133">Transmembrane helix</keyword>
<sequence length="129" mass="13610">MSSYTVRNWVTIGLFGALWAVVEVTLGSYLHVIFPSQANTFLTGVVMGGIGVAVALTGRHFVPNQGSVLLIGVVTALLKLLSPGGARLGPFVAIVMESVLMETVLWVARTDSRWAFVVGGALAVGWNLP</sequence>
<evidence type="ECO:0000313" key="2">
    <source>
        <dbReference type="EMBL" id="GAG21955.1"/>
    </source>
</evidence>
<comment type="caution">
    <text evidence="2">The sequence shown here is derived from an EMBL/GenBank/DDBJ whole genome shotgun (WGS) entry which is preliminary data.</text>
</comment>
<protein>
    <submittedName>
        <fullName evidence="2">Uncharacterized protein</fullName>
    </submittedName>
</protein>
<accession>X0VUM7</accession>